<sequence>MAGDIVNPDFAEPGIGSAPKRKLFTTKNGDGIPGWEVTQDAVQLVALPPEARPAGSGGGQALRLKGEEPEQVGAVDQTVPTTPGRKTTISWMESPDVSALAEPIAAEQEYTVLVRPVETAEGGPGRKKEVFAPAGTGGPDWHRRSVEFTPTGSNVTVEFSAGLPGVLAPLITGFALTAGAAPPPRPATVHGKATGAPARAEPGGTVQLAFTVGNRAPEPVPGEKVTVTMRSQQPLALAAGSPGTVTFAGRQLAAGGPPEQGAFLVTVPPGTAPGTYQAVADLSCDGVPAADGTLTWQVEVPETAAPPADGHSPGTPLAGRAP</sequence>
<organism evidence="2 3">
    <name type="scientific">Actinacidiphila cocklensis</name>
    <dbReference type="NCBI Taxonomy" id="887465"/>
    <lineage>
        <taxon>Bacteria</taxon>
        <taxon>Bacillati</taxon>
        <taxon>Actinomycetota</taxon>
        <taxon>Actinomycetes</taxon>
        <taxon>Kitasatosporales</taxon>
        <taxon>Streptomycetaceae</taxon>
        <taxon>Actinacidiphila</taxon>
    </lineage>
</organism>
<keyword evidence="3" id="KW-1185">Reference proteome</keyword>
<dbReference type="EMBL" id="CAJSLV010000057">
    <property type="protein sequence ID" value="CAG6394636.1"/>
    <property type="molecule type" value="Genomic_DNA"/>
</dbReference>
<feature type="region of interest" description="Disordered" evidence="1">
    <location>
        <begin position="120"/>
        <end position="145"/>
    </location>
</feature>
<protein>
    <submittedName>
        <fullName evidence="2">Uncharacterized protein</fullName>
    </submittedName>
</protein>
<comment type="caution">
    <text evidence="2">The sequence shown here is derived from an EMBL/GenBank/DDBJ whole genome shotgun (WGS) entry which is preliminary data.</text>
</comment>
<proteinExistence type="predicted"/>
<gene>
    <name evidence="2" type="ORF">SCOCK_280089</name>
</gene>
<evidence type="ECO:0000313" key="2">
    <source>
        <dbReference type="EMBL" id="CAG6394636.1"/>
    </source>
</evidence>
<dbReference type="Gene3D" id="2.60.120.260">
    <property type="entry name" value="Galactose-binding domain-like"/>
    <property type="match status" value="1"/>
</dbReference>
<dbReference type="Proteomes" id="UP001152519">
    <property type="component" value="Unassembled WGS sequence"/>
</dbReference>
<evidence type="ECO:0000256" key="1">
    <source>
        <dbReference type="SAM" id="MobiDB-lite"/>
    </source>
</evidence>
<feature type="region of interest" description="Disordered" evidence="1">
    <location>
        <begin position="300"/>
        <end position="322"/>
    </location>
</feature>
<name>A0A9W4GRU2_9ACTN</name>
<reference evidence="2" key="1">
    <citation type="submission" date="2021-05" db="EMBL/GenBank/DDBJ databases">
        <authorList>
            <person name="Arsene-Ploetze F."/>
        </authorList>
    </citation>
    <scope>NUCLEOTIDE SEQUENCE</scope>
    <source>
        <strain evidence="2">DSM 42138</strain>
    </source>
</reference>
<accession>A0A9W4GRU2</accession>
<feature type="region of interest" description="Disordered" evidence="1">
    <location>
        <begin position="1"/>
        <end position="22"/>
    </location>
</feature>
<dbReference type="RefSeq" id="WP_251491289.1">
    <property type="nucleotide sequence ID" value="NZ_CAJSLV010000057.1"/>
</dbReference>
<dbReference type="AlphaFoldDB" id="A0A9W4GRU2"/>
<evidence type="ECO:0000313" key="3">
    <source>
        <dbReference type="Proteomes" id="UP001152519"/>
    </source>
</evidence>